<dbReference type="EMBL" id="JPFT01000005">
    <property type="protein sequence ID" value="KEQ33348.1"/>
    <property type="molecule type" value="Genomic_DNA"/>
</dbReference>
<dbReference type="AlphaFoldDB" id="A0A081PRM5"/>
<evidence type="ECO:0000313" key="2">
    <source>
        <dbReference type="Proteomes" id="UP000028093"/>
    </source>
</evidence>
<accession>A0A081PRM5</accession>
<sequence>MPAINWKLLGDRYDWGRGYSNEAGKVYEIKLFLHIFSS</sequence>
<dbReference type="PATRIC" id="fig|28037.99.peg.1177"/>
<protein>
    <submittedName>
        <fullName evidence="1">Uncharacterized protein</fullName>
    </submittedName>
</protein>
<gene>
    <name evidence="1" type="ORF">SK1126_1255</name>
</gene>
<proteinExistence type="predicted"/>
<name>A0A081PRM5_STRMT</name>
<comment type="caution">
    <text evidence="1">The sequence shown here is derived from an EMBL/GenBank/DDBJ whole genome shotgun (WGS) entry which is preliminary data.</text>
</comment>
<reference evidence="1 2" key="1">
    <citation type="submission" date="2014-05" db="EMBL/GenBank/DDBJ databases">
        <authorList>
            <person name="Daugherty S.C."/>
            <person name="Tallon L.J."/>
            <person name="Sadzewicz L."/>
            <person name="Kilian M."/>
            <person name="Tettelin H."/>
        </authorList>
    </citation>
    <scope>NUCLEOTIDE SEQUENCE [LARGE SCALE GENOMIC DNA]</scope>
    <source>
        <strain evidence="1 2">SK1126</strain>
    </source>
</reference>
<evidence type="ECO:0000313" key="1">
    <source>
        <dbReference type="EMBL" id="KEQ33348.1"/>
    </source>
</evidence>
<dbReference type="Proteomes" id="UP000028093">
    <property type="component" value="Unassembled WGS sequence"/>
</dbReference>
<organism evidence="1 2">
    <name type="scientific">Streptococcus mitis</name>
    <dbReference type="NCBI Taxonomy" id="28037"/>
    <lineage>
        <taxon>Bacteria</taxon>
        <taxon>Bacillati</taxon>
        <taxon>Bacillota</taxon>
        <taxon>Bacilli</taxon>
        <taxon>Lactobacillales</taxon>
        <taxon>Streptococcaceae</taxon>
        <taxon>Streptococcus</taxon>
        <taxon>Streptococcus mitis group</taxon>
    </lineage>
</organism>